<dbReference type="GO" id="GO:0005829">
    <property type="term" value="C:cytosol"/>
    <property type="evidence" value="ECO:0007669"/>
    <property type="project" value="TreeGrafter"/>
</dbReference>
<keyword evidence="3" id="KW-0217">Developmental protein</keyword>
<dbReference type="OrthoDB" id="30551at2759"/>
<dbReference type="GO" id="GO:0005925">
    <property type="term" value="C:focal adhesion"/>
    <property type="evidence" value="ECO:0007669"/>
    <property type="project" value="UniProtKB-SubCell"/>
</dbReference>
<dbReference type="PROSITE" id="PS50841">
    <property type="entry name" value="DIX"/>
    <property type="match status" value="1"/>
</dbReference>
<evidence type="ECO:0000256" key="9">
    <source>
        <dbReference type="PROSITE-ProRule" id="PRU00069"/>
    </source>
</evidence>
<protein>
    <submittedName>
        <fullName evidence="13">Putative dixin</fullName>
    </submittedName>
</protein>
<evidence type="ECO:0000313" key="13">
    <source>
        <dbReference type="EMBL" id="PIK48585.1"/>
    </source>
</evidence>
<gene>
    <name evidence="13" type="ORF">BSL78_14542</name>
</gene>
<keyword evidence="4" id="KW-0963">Cytoplasm</keyword>
<keyword evidence="5 9" id="KW-0879">Wnt signaling pathway</keyword>
<feature type="domain" description="DIX" evidence="12">
    <location>
        <begin position="468"/>
        <end position="550"/>
    </location>
</feature>
<dbReference type="InterPro" id="IPR015506">
    <property type="entry name" value="Dsh/Dvl-rel"/>
</dbReference>
<evidence type="ECO:0000256" key="7">
    <source>
        <dbReference type="ARBA" id="ARBA00023054"/>
    </source>
</evidence>
<dbReference type="SMART" id="SM00021">
    <property type="entry name" value="DAX"/>
    <property type="match status" value="1"/>
</dbReference>
<dbReference type="GO" id="GO:0060070">
    <property type="term" value="P:canonical Wnt signaling pathway"/>
    <property type="evidence" value="ECO:0007669"/>
    <property type="project" value="TreeGrafter"/>
</dbReference>
<keyword evidence="14" id="KW-1185">Reference proteome</keyword>
<comment type="caution">
    <text evidence="13">The sequence shown here is derived from an EMBL/GenBank/DDBJ whole genome shotgun (WGS) entry which is preliminary data.</text>
</comment>
<evidence type="ECO:0000256" key="6">
    <source>
        <dbReference type="ARBA" id="ARBA00022949"/>
    </source>
</evidence>
<dbReference type="SUPFAM" id="SSF54236">
    <property type="entry name" value="Ubiquitin-like"/>
    <property type="match status" value="1"/>
</dbReference>
<dbReference type="InterPro" id="IPR038207">
    <property type="entry name" value="DIX_dom_sf"/>
</dbReference>
<dbReference type="InterPro" id="IPR001158">
    <property type="entry name" value="DIX"/>
</dbReference>
<dbReference type="Pfam" id="PF00778">
    <property type="entry name" value="DIX"/>
    <property type="match status" value="1"/>
</dbReference>
<comment type="similarity">
    <text evidence="8">Belongs to the DIXDC1 family.</text>
</comment>
<dbReference type="STRING" id="307972.A0A2G8KKT8"/>
<sequence length="551" mass="62104">MCTQWKDTSSIDSDGTSGKGHGTSSSPRVNHDTPGRAVRSAGEEVTSKPGSRKNSLVWTETLLEEQDVMSSKILDSKNLLLQLQELLLSGRYPDEDGNSEAEEDQVPFEGSTPKEQVIVLRSRLDQQREECNQFKTELSKTKQECRDLQGTKAGLQSRLTEQDNALLQMKAEILRMGFTTQNLEAECNELKRKLEERDHKYSETEWLVKQKDELLQQQQEQMEALTQQLQDLNSFKTELQNQLEQSNGGTSLQLDSKIQNLSQRLERVNYAESNLAGNLSAHEKKMEQFETQMHQHENNSAKDGEEIQVIRSMLRTLRSNLSSQDPSHHSLDILEQSISSLLQEQAPSKPPPRGPDNSLSRFNSGVGLPSRSPVPSDMRRSPMVPSMGKSQSHMIPSMGKSQNPMVPSMRKSQSLMLTSMGKSQSPMVPSVGKSQSPMIPSIGKSQRAMVPSMARTRSPMQSKDIQSQPQTKVLYFTERTVTPFMTSIPRRLGEVTLRDFKSIFDKEGEYRYHFKALDPEFGTVKEEVVDDDDILPGWEGKIVGWVEEDNG</sequence>
<feature type="region of interest" description="Disordered" evidence="11">
    <location>
        <begin position="1"/>
        <end position="55"/>
    </location>
</feature>
<feature type="compositionally biased region" description="Polar residues" evidence="11">
    <location>
        <begin position="388"/>
        <end position="407"/>
    </location>
</feature>
<dbReference type="InterPro" id="IPR029071">
    <property type="entry name" value="Ubiquitin-like_domsf"/>
</dbReference>
<dbReference type="PANTHER" id="PTHR10878">
    <property type="entry name" value="SEGMENT POLARITY PROTEIN DISHEVELLED"/>
    <property type="match status" value="1"/>
</dbReference>
<feature type="region of interest" description="Disordered" evidence="11">
    <location>
        <begin position="343"/>
        <end position="407"/>
    </location>
</feature>
<evidence type="ECO:0000259" key="12">
    <source>
        <dbReference type="PROSITE" id="PS50841"/>
    </source>
</evidence>
<dbReference type="Gene3D" id="2.40.240.130">
    <property type="match status" value="1"/>
</dbReference>
<evidence type="ECO:0000256" key="3">
    <source>
        <dbReference type="ARBA" id="ARBA00022473"/>
    </source>
</evidence>
<keyword evidence="6" id="KW-0965">Cell junction</keyword>
<accession>A0A2G8KKT8</accession>
<evidence type="ECO:0000313" key="14">
    <source>
        <dbReference type="Proteomes" id="UP000230750"/>
    </source>
</evidence>
<evidence type="ECO:0000256" key="8">
    <source>
        <dbReference type="ARBA" id="ARBA00060765"/>
    </source>
</evidence>
<feature type="compositionally biased region" description="Acidic residues" evidence="11">
    <location>
        <begin position="95"/>
        <end position="106"/>
    </location>
</feature>
<dbReference type="AlphaFoldDB" id="A0A2G8KKT8"/>
<evidence type="ECO:0000256" key="11">
    <source>
        <dbReference type="SAM" id="MobiDB-lite"/>
    </source>
</evidence>
<dbReference type="EMBL" id="MRZV01000514">
    <property type="protein sequence ID" value="PIK48585.1"/>
    <property type="molecule type" value="Genomic_DNA"/>
</dbReference>
<keyword evidence="7 10" id="KW-0175">Coiled coil</keyword>
<evidence type="ECO:0000256" key="1">
    <source>
        <dbReference type="ARBA" id="ARBA00004246"/>
    </source>
</evidence>
<feature type="region of interest" description="Disordered" evidence="11">
    <location>
        <begin position="91"/>
        <end position="110"/>
    </location>
</feature>
<dbReference type="FunFam" id="2.40.240.130:FF:000003">
    <property type="entry name" value="Dixin isoform 1"/>
    <property type="match status" value="1"/>
</dbReference>
<dbReference type="Proteomes" id="UP000230750">
    <property type="component" value="Unassembled WGS sequence"/>
</dbReference>
<comment type="subcellular location">
    <subcellularLocation>
        <location evidence="1">Cell junction</location>
        <location evidence="1">Focal adhesion</location>
    </subcellularLocation>
    <subcellularLocation>
        <location evidence="2">Cytoplasm</location>
    </subcellularLocation>
</comment>
<name>A0A2G8KKT8_STIJA</name>
<dbReference type="PANTHER" id="PTHR10878:SF22">
    <property type="entry name" value="DIXIN"/>
    <property type="match status" value="1"/>
</dbReference>
<evidence type="ECO:0000256" key="5">
    <source>
        <dbReference type="ARBA" id="ARBA00022687"/>
    </source>
</evidence>
<evidence type="ECO:0000256" key="4">
    <source>
        <dbReference type="ARBA" id="ARBA00022490"/>
    </source>
</evidence>
<organism evidence="13 14">
    <name type="scientific">Stichopus japonicus</name>
    <name type="common">Sea cucumber</name>
    <dbReference type="NCBI Taxonomy" id="307972"/>
    <lineage>
        <taxon>Eukaryota</taxon>
        <taxon>Metazoa</taxon>
        <taxon>Echinodermata</taxon>
        <taxon>Eleutherozoa</taxon>
        <taxon>Echinozoa</taxon>
        <taxon>Holothuroidea</taxon>
        <taxon>Aspidochirotacea</taxon>
        <taxon>Aspidochirotida</taxon>
        <taxon>Stichopodidae</taxon>
        <taxon>Apostichopus</taxon>
    </lineage>
</organism>
<evidence type="ECO:0000256" key="2">
    <source>
        <dbReference type="ARBA" id="ARBA00004496"/>
    </source>
</evidence>
<reference evidence="13 14" key="1">
    <citation type="journal article" date="2017" name="PLoS Biol.">
        <title>The sea cucumber genome provides insights into morphological evolution and visceral regeneration.</title>
        <authorList>
            <person name="Zhang X."/>
            <person name="Sun L."/>
            <person name="Yuan J."/>
            <person name="Sun Y."/>
            <person name="Gao Y."/>
            <person name="Zhang L."/>
            <person name="Li S."/>
            <person name="Dai H."/>
            <person name="Hamel J.F."/>
            <person name="Liu C."/>
            <person name="Yu Y."/>
            <person name="Liu S."/>
            <person name="Lin W."/>
            <person name="Guo K."/>
            <person name="Jin S."/>
            <person name="Xu P."/>
            <person name="Storey K.B."/>
            <person name="Huan P."/>
            <person name="Zhang T."/>
            <person name="Zhou Y."/>
            <person name="Zhang J."/>
            <person name="Lin C."/>
            <person name="Li X."/>
            <person name="Xing L."/>
            <person name="Huo D."/>
            <person name="Sun M."/>
            <person name="Wang L."/>
            <person name="Mercier A."/>
            <person name="Li F."/>
            <person name="Yang H."/>
            <person name="Xiang J."/>
        </authorList>
    </citation>
    <scope>NUCLEOTIDE SEQUENCE [LARGE SCALE GENOMIC DNA]</scope>
    <source>
        <strain evidence="13">Shaxun</strain>
        <tissue evidence="13">Muscle</tissue>
    </source>
</reference>
<feature type="coiled-coil region" evidence="10">
    <location>
        <begin position="117"/>
        <end position="245"/>
    </location>
</feature>
<proteinExistence type="inferred from homology"/>
<feature type="compositionally biased region" description="Low complexity" evidence="11">
    <location>
        <begin position="1"/>
        <end position="26"/>
    </location>
</feature>
<evidence type="ECO:0000256" key="10">
    <source>
        <dbReference type="SAM" id="Coils"/>
    </source>
</evidence>